<organism evidence="1 2">
    <name type="scientific">Rickettsia helvetica</name>
    <dbReference type="NCBI Taxonomy" id="35789"/>
    <lineage>
        <taxon>Bacteria</taxon>
        <taxon>Pseudomonadati</taxon>
        <taxon>Pseudomonadota</taxon>
        <taxon>Alphaproteobacteria</taxon>
        <taxon>Rickettsiales</taxon>
        <taxon>Rickettsiaceae</taxon>
        <taxon>Rickettsieae</taxon>
        <taxon>Rickettsia</taxon>
        <taxon>spotted fever group</taxon>
    </lineage>
</organism>
<dbReference type="InterPro" id="IPR032675">
    <property type="entry name" value="LRR_dom_sf"/>
</dbReference>
<gene>
    <name evidence="1" type="ORF">OB144RH_02760</name>
</gene>
<protein>
    <recommendedName>
        <fullName evidence="3">Leucine-rich repeat protein</fullName>
    </recommendedName>
</protein>
<name>A0ABM9NB41_RICHE</name>
<keyword evidence="2" id="KW-1185">Reference proteome</keyword>
<evidence type="ECO:0000313" key="2">
    <source>
        <dbReference type="Proteomes" id="UP001642485"/>
    </source>
</evidence>
<dbReference type="SUPFAM" id="SSF52047">
    <property type="entry name" value="RNI-like"/>
    <property type="match status" value="1"/>
</dbReference>
<dbReference type="RefSeq" id="WP_010420750.1">
    <property type="nucleotide sequence ID" value="NZ_OY974080.1"/>
</dbReference>
<dbReference type="Proteomes" id="UP001642485">
    <property type="component" value="Chromosome"/>
</dbReference>
<evidence type="ECO:0008006" key="3">
    <source>
        <dbReference type="Google" id="ProtNLM"/>
    </source>
</evidence>
<accession>A0ABM9NB41</accession>
<dbReference type="Gene3D" id="3.80.10.10">
    <property type="entry name" value="Ribonuclease Inhibitor"/>
    <property type="match status" value="1"/>
</dbReference>
<reference evidence="1 2" key="1">
    <citation type="submission" date="2024-02" db="EMBL/GenBank/DDBJ databases">
        <authorList>
            <person name="Nijsse B."/>
            <person name="Sprong H."/>
        </authorList>
    </citation>
    <scope>NUCLEOTIDE SEQUENCE [LARGE SCALE GENOMIC DNA]</scope>
    <source>
        <strain evidence="1">OB144</strain>
    </source>
</reference>
<sequence length="106" mass="12000">MKKLIKLLEQKGFSREAKNLEKDNTVLKIRYKGVDIDTIKFILNILTFDSEISSTLTCLILENAFIQSDGLKLIAEFLQQNSKLISLDLSSNGYLQPRAIEPIGKL</sequence>
<evidence type="ECO:0000313" key="1">
    <source>
        <dbReference type="EMBL" id="CAK9120473.1"/>
    </source>
</evidence>
<proteinExistence type="predicted"/>
<dbReference type="EMBL" id="OZ018776">
    <property type="protein sequence ID" value="CAK9120473.1"/>
    <property type="molecule type" value="Genomic_DNA"/>
</dbReference>